<protein>
    <submittedName>
        <fullName evidence="1">Uncharacterized protein</fullName>
    </submittedName>
</protein>
<gene>
    <name evidence="1" type="ORF">L2E82_23085</name>
</gene>
<organism evidence="1 2">
    <name type="scientific">Cichorium intybus</name>
    <name type="common">Chicory</name>
    <dbReference type="NCBI Taxonomy" id="13427"/>
    <lineage>
        <taxon>Eukaryota</taxon>
        <taxon>Viridiplantae</taxon>
        <taxon>Streptophyta</taxon>
        <taxon>Embryophyta</taxon>
        <taxon>Tracheophyta</taxon>
        <taxon>Spermatophyta</taxon>
        <taxon>Magnoliopsida</taxon>
        <taxon>eudicotyledons</taxon>
        <taxon>Gunneridae</taxon>
        <taxon>Pentapetalae</taxon>
        <taxon>asterids</taxon>
        <taxon>campanulids</taxon>
        <taxon>Asterales</taxon>
        <taxon>Asteraceae</taxon>
        <taxon>Cichorioideae</taxon>
        <taxon>Cichorieae</taxon>
        <taxon>Cichoriinae</taxon>
        <taxon>Cichorium</taxon>
    </lineage>
</organism>
<evidence type="ECO:0000313" key="1">
    <source>
        <dbReference type="EMBL" id="KAI3751988.1"/>
    </source>
</evidence>
<dbReference type="EMBL" id="CM042012">
    <property type="protein sequence ID" value="KAI3751988.1"/>
    <property type="molecule type" value="Genomic_DNA"/>
</dbReference>
<sequence>MLLPTRRVQAARLHRPISRLIQTTRNCRSIWIRRFVGRYCSKRKRSVVKETSRISNGASKTPCLLGVEI</sequence>
<reference evidence="2" key="1">
    <citation type="journal article" date="2022" name="Mol. Ecol. Resour.">
        <title>The genomes of chicory, endive, great burdock and yacon provide insights into Asteraceae palaeo-polyploidization history and plant inulin production.</title>
        <authorList>
            <person name="Fan W."/>
            <person name="Wang S."/>
            <person name="Wang H."/>
            <person name="Wang A."/>
            <person name="Jiang F."/>
            <person name="Liu H."/>
            <person name="Zhao H."/>
            <person name="Xu D."/>
            <person name="Zhang Y."/>
        </authorList>
    </citation>
    <scope>NUCLEOTIDE SEQUENCE [LARGE SCALE GENOMIC DNA]</scope>
    <source>
        <strain evidence="2">cv. Punajuju</strain>
    </source>
</reference>
<name>A0ACB9DZ49_CICIN</name>
<dbReference type="Proteomes" id="UP001055811">
    <property type="component" value="Linkage Group LG04"/>
</dbReference>
<comment type="caution">
    <text evidence="1">The sequence shown here is derived from an EMBL/GenBank/DDBJ whole genome shotgun (WGS) entry which is preliminary data.</text>
</comment>
<accession>A0ACB9DZ49</accession>
<evidence type="ECO:0000313" key="2">
    <source>
        <dbReference type="Proteomes" id="UP001055811"/>
    </source>
</evidence>
<reference evidence="1 2" key="2">
    <citation type="journal article" date="2022" name="Mol. Ecol. Resour.">
        <title>The genomes of chicory, endive, great burdock and yacon provide insights into Asteraceae paleo-polyploidization history and plant inulin production.</title>
        <authorList>
            <person name="Fan W."/>
            <person name="Wang S."/>
            <person name="Wang H."/>
            <person name="Wang A."/>
            <person name="Jiang F."/>
            <person name="Liu H."/>
            <person name="Zhao H."/>
            <person name="Xu D."/>
            <person name="Zhang Y."/>
        </authorList>
    </citation>
    <scope>NUCLEOTIDE SEQUENCE [LARGE SCALE GENOMIC DNA]</scope>
    <source>
        <strain evidence="2">cv. Punajuju</strain>
        <tissue evidence="1">Leaves</tissue>
    </source>
</reference>
<proteinExistence type="predicted"/>
<keyword evidence="2" id="KW-1185">Reference proteome</keyword>